<feature type="transmembrane region" description="Helical" evidence="8">
    <location>
        <begin position="100"/>
        <end position="120"/>
    </location>
</feature>
<evidence type="ECO:0000256" key="3">
    <source>
        <dbReference type="ARBA" id="ARBA00022448"/>
    </source>
</evidence>
<evidence type="ECO:0000256" key="4">
    <source>
        <dbReference type="ARBA" id="ARBA00022475"/>
    </source>
</evidence>
<dbReference type="Proteomes" id="UP000646579">
    <property type="component" value="Unassembled WGS sequence"/>
</dbReference>
<feature type="transmembrane region" description="Helical" evidence="8">
    <location>
        <begin position="73"/>
        <end position="94"/>
    </location>
</feature>
<name>A0A918VWZ2_9HYPH</name>
<reference evidence="9" key="1">
    <citation type="journal article" date="2014" name="Int. J. Syst. Evol. Microbiol.">
        <title>Complete genome sequence of Corynebacterium casei LMG S-19264T (=DSM 44701T), isolated from a smear-ripened cheese.</title>
        <authorList>
            <consortium name="US DOE Joint Genome Institute (JGI-PGF)"/>
            <person name="Walter F."/>
            <person name="Albersmeier A."/>
            <person name="Kalinowski J."/>
            <person name="Ruckert C."/>
        </authorList>
    </citation>
    <scope>NUCLEOTIDE SEQUENCE</scope>
    <source>
        <strain evidence="9">KCTC 32437</strain>
    </source>
</reference>
<evidence type="ECO:0000256" key="2">
    <source>
        <dbReference type="ARBA" id="ARBA00009142"/>
    </source>
</evidence>
<comment type="similarity">
    <text evidence="2 8">Belongs to the 4-toluene sulfonate uptake permease (TSUP) (TC 2.A.102) family.</text>
</comment>
<dbReference type="Pfam" id="PF01925">
    <property type="entry name" value="TauE"/>
    <property type="match status" value="1"/>
</dbReference>
<keyword evidence="10" id="KW-1185">Reference proteome</keyword>
<dbReference type="PANTHER" id="PTHR30269:SF0">
    <property type="entry name" value="MEMBRANE TRANSPORTER PROTEIN YFCA-RELATED"/>
    <property type="match status" value="1"/>
</dbReference>
<proteinExistence type="inferred from homology"/>
<accession>A0A918VWZ2</accession>
<evidence type="ECO:0000313" key="9">
    <source>
        <dbReference type="EMBL" id="GHA31119.1"/>
    </source>
</evidence>
<comment type="subcellular location">
    <subcellularLocation>
        <location evidence="1 8">Cell membrane</location>
        <topology evidence="1 8">Multi-pass membrane protein</topology>
    </subcellularLocation>
</comment>
<evidence type="ECO:0000256" key="5">
    <source>
        <dbReference type="ARBA" id="ARBA00022692"/>
    </source>
</evidence>
<evidence type="ECO:0000256" key="7">
    <source>
        <dbReference type="ARBA" id="ARBA00023136"/>
    </source>
</evidence>
<keyword evidence="6 8" id="KW-1133">Transmembrane helix</keyword>
<evidence type="ECO:0000256" key="1">
    <source>
        <dbReference type="ARBA" id="ARBA00004651"/>
    </source>
</evidence>
<keyword evidence="5 8" id="KW-0812">Transmembrane</keyword>
<organism evidence="9 10">
    <name type="scientific">Devosia pacifica</name>
    <dbReference type="NCBI Taxonomy" id="1335967"/>
    <lineage>
        <taxon>Bacteria</taxon>
        <taxon>Pseudomonadati</taxon>
        <taxon>Pseudomonadota</taxon>
        <taxon>Alphaproteobacteria</taxon>
        <taxon>Hyphomicrobiales</taxon>
        <taxon>Devosiaceae</taxon>
        <taxon>Devosia</taxon>
    </lineage>
</organism>
<feature type="transmembrane region" description="Helical" evidence="8">
    <location>
        <begin position="230"/>
        <end position="248"/>
    </location>
</feature>
<gene>
    <name evidence="9" type="ORF">GCM10007989_28830</name>
</gene>
<feature type="transmembrane region" description="Helical" evidence="8">
    <location>
        <begin position="188"/>
        <end position="210"/>
    </location>
</feature>
<dbReference type="InterPro" id="IPR052017">
    <property type="entry name" value="TSUP"/>
</dbReference>
<feature type="transmembrane region" description="Helical" evidence="8">
    <location>
        <begin position="157"/>
        <end position="176"/>
    </location>
</feature>
<evidence type="ECO:0000256" key="8">
    <source>
        <dbReference type="RuleBase" id="RU363041"/>
    </source>
</evidence>
<dbReference type="PANTHER" id="PTHR30269">
    <property type="entry name" value="TRANSMEMBRANE PROTEIN YFCA"/>
    <property type="match status" value="1"/>
</dbReference>
<dbReference type="AlphaFoldDB" id="A0A918VWZ2"/>
<reference evidence="9" key="2">
    <citation type="submission" date="2020-09" db="EMBL/GenBank/DDBJ databases">
        <authorList>
            <person name="Sun Q."/>
            <person name="Kim S."/>
        </authorList>
    </citation>
    <scope>NUCLEOTIDE SEQUENCE</scope>
    <source>
        <strain evidence="9">KCTC 32437</strain>
    </source>
</reference>
<dbReference type="EMBL" id="BMZE01000003">
    <property type="protein sequence ID" value="GHA31119.1"/>
    <property type="molecule type" value="Genomic_DNA"/>
</dbReference>
<protein>
    <recommendedName>
        <fullName evidence="8">Probable membrane transporter protein</fullName>
    </recommendedName>
</protein>
<dbReference type="GO" id="GO:0005886">
    <property type="term" value="C:plasma membrane"/>
    <property type="evidence" value="ECO:0007669"/>
    <property type="project" value="UniProtKB-SubCell"/>
</dbReference>
<keyword evidence="3" id="KW-0813">Transport</keyword>
<evidence type="ECO:0000313" key="10">
    <source>
        <dbReference type="Proteomes" id="UP000646579"/>
    </source>
</evidence>
<sequence>MILDPFVLALLAGVGFVAGFVDAVAGGGGMVAVPVLLSVGLPPVSALATNKLQSVIGTCVAAFTFWRRGFVVLRQLLPAILVTFAGSLVGALSVKQIDTSALSVMVPIALIAIACYFLFAPNLSDADRAARLPFRLGVPLLGFGVGFYDGIFGPGTGSFFTVAFVTLFGLGLTRAAGHTKMLNLTSNLAALAIFIPAGDVVWPVAAVMATGQILGGFVGAHSSIRYGARLIRPLVVVVSILLAIRLLFFG</sequence>
<dbReference type="InterPro" id="IPR002781">
    <property type="entry name" value="TM_pro_TauE-like"/>
</dbReference>
<keyword evidence="4 8" id="KW-1003">Cell membrane</keyword>
<evidence type="ECO:0000256" key="6">
    <source>
        <dbReference type="ARBA" id="ARBA00022989"/>
    </source>
</evidence>
<comment type="caution">
    <text evidence="9">The sequence shown here is derived from an EMBL/GenBank/DDBJ whole genome shotgun (WGS) entry which is preliminary data.</text>
</comment>
<dbReference type="RefSeq" id="WP_189426425.1">
    <property type="nucleotide sequence ID" value="NZ_BMZE01000003.1"/>
</dbReference>
<keyword evidence="7 8" id="KW-0472">Membrane</keyword>